<accession>A0ABS4SVE3</accession>
<evidence type="ECO:0000313" key="3">
    <source>
        <dbReference type="Proteomes" id="UP000781958"/>
    </source>
</evidence>
<comment type="caution">
    <text evidence="2">The sequence shown here is derived from an EMBL/GenBank/DDBJ whole genome shotgun (WGS) entry which is preliminary data.</text>
</comment>
<name>A0ABS4SVE3_9PROT</name>
<evidence type="ECO:0000313" key="2">
    <source>
        <dbReference type="EMBL" id="MBP2296531.1"/>
    </source>
</evidence>
<dbReference type="RefSeq" id="WP_209771815.1">
    <property type="nucleotide sequence ID" value="NZ_JAGINP010000032.1"/>
</dbReference>
<feature type="region of interest" description="Disordered" evidence="1">
    <location>
        <begin position="1"/>
        <end position="102"/>
    </location>
</feature>
<keyword evidence="3" id="KW-1185">Reference proteome</keyword>
<organism evidence="2 3">
    <name type="scientific">Azospirillum rugosum</name>
    <dbReference type="NCBI Taxonomy" id="416170"/>
    <lineage>
        <taxon>Bacteria</taxon>
        <taxon>Pseudomonadati</taxon>
        <taxon>Pseudomonadota</taxon>
        <taxon>Alphaproteobacteria</taxon>
        <taxon>Rhodospirillales</taxon>
        <taxon>Azospirillaceae</taxon>
        <taxon>Azospirillum</taxon>
    </lineage>
</organism>
<dbReference type="EMBL" id="JAGINP010000032">
    <property type="protein sequence ID" value="MBP2296531.1"/>
    <property type="molecule type" value="Genomic_DNA"/>
</dbReference>
<dbReference type="Proteomes" id="UP000781958">
    <property type="component" value="Unassembled WGS sequence"/>
</dbReference>
<evidence type="ECO:0000256" key="1">
    <source>
        <dbReference type="SAM" id="MobiDB-lite"/>
    </source>
</evidence>
<feature type="compositionally biased region" description="Basic and acidic residues" evidence="1">
    <location>
        <begin position="1"/>
        <end position="15"/>
    </location>
</feature>
<proteinExistence type="predicted"/>
<gene>
    <name evidence="2" type="ORF">J2851_006349</name>
</gene>
<reference evidence="2 3" key="1">
    <citation type="submission" date="2021-03" db="EMBL/GenBank/DDBJ databases">
        <title>Genomic Encyclopedia of Type Strains, Phase III (KMG-III): the genomes of soil and plant-associated and newly described type strains.</title>
        <authorList>
            <person name="Whitman W."/>
        </authorList>
    </citation>
    <scope>NUCLEOTIDE SEQUENCE [LARGE SCALE GENOMIC DNA]</scope>
    <source>
        <strain evidence="2 3">IMMIB AFH-6</strain>
    </source>
</reference>
<sequence length="102" mass="10258">MAERNGGKGPERRGQAPDFGPVGGGEPVTPGRAGQGMGVSTGDYGEAPPEPARSAADGPATTVTVGEDTGQRRDLPDQDAAPPTPKAGAGKRPRRDAEEPQG</sequence>
<protein>
    <submittedName>
        <fullName evidence="2">Uncharacterized protein</fullName>
    </submittedName>
</protein>